<feature type="compositionally biased region" description="Polar residues" evidence="2">
    <location>
        <begin position="532"/>
        <end position="557"/>
    </location>
</feature>
<accession>A0ABR2KUS5</accession>
<feature type="compositionally biased region" description="Basic and acidic residues" evidence="2">
    <location>
        <begin position="481"/>
        <end position="500"/>
    </location>
</feature>
<feature type="compositionally biased region" description="Low complexity" evidence="2">
    <location>
        <begin position="9"/>
        <end position="20"/>
    </location>
</feature>
<feature type="coiled-coil region" evidence="1">
    <location>
        <begin position="396"/>
        <end position="448"/>
    </location>
</feature>
<proteinExistence type="predicted"/>
<feature type="region of interest" description="Disordered" evidence="2">
    <location>
        <begin position="289"/>
        <end position="327"/>
    </location>
</feature>
<feature type="compositionally biased region" description="Basic and acidic residues" evidence="2">
    <location>
        <begin position="30"/>
        <end position="41"/>
    </location>
</feature>
<feature type="compositionally biased region" description="Low complexity" evidence="2">
    <location>
        <begin position="467"/>
        <end position="480"/>
    </location>
</feature>
<keyword evidence="1" id="KW-0175">Coiled coil</keyword>
<protein>
    <submittedName>
        <fullName evidence="3">Uncharacterized protein</fullName>
    </submittedName>
</protein>
<evidence type="ECO:0000256" key="1">
    <source>
        <dbReference type="SAM" id="Coils"/>
    </source>
</evidence>
<evidence type="ECO:0000256" key="2">
    <source>
        <dbReference type="SAM" id="MobiDB-lite"/>
    </source>
</evidence>
<sequence>MSHNEILKNETSPPNETNTTDDIVPTNHNVNDEKENSKDTNDSSPFDFDDFTNNSEDFINYSNIRSESNKNSMIQIKDNKNPVINEKAESTKSDFELSNNVFTISSISSNSEDKLLLLKTQTLSDQNKNIFSENSTSSMIDFGSISVTSAASSIKSISTSSPKNSTNRILNNIQKAKSPGNLKSDAIRRAISKKNSLQAQFNAISVQRKQLSERENDLQDKIDILNERSGETMRILDSKKDILISENDELRMQYERYPTVEYLSKQLAIITEILETLDDNDIDNNIDYEDVEDNSDSDTSSEIKVKNDAKKVKSNQQRNYNRKKKRRVLDENTMRKIGVLQKSNEDLSILPERLNYLVNRLDTMKSALIALTPSSAPTLISNNSDDNIDPEQQKKMLQEEKEKRELMRKIKLLKISMKASFNRTQFQCENLKTDIQRLINECETIKTVNNNLPKLHRNRSQNNSRINTPNKSSPNSSSDTSNDKSESTEEFFFKIKDSELRSTSNSTPNTSIKEETNSIVTLTPTREKSDNSDNSISKPKSNDSLNSNVNNESDSADFTQEDLDKYKEGYALSALSYLDIFDKDVKHMLKNAGGDISNLHFNGNNEYEYNGFRFKVSKKEKKLYAFSDGDTVLLPIFLSNIVYL</sequence>
<feature type="region of interest" description="Disordered" evidence="2">
    <location>
        <begin position="452"/>
        <end position="557"/>
    </location>
</feature>
<evidence type="ECO:0000313" key="4">
    <source>
        <dbReference type="Proteomes" id="UP001470230"/>
    </source>
</evidence>
<keyword evidence="4" id="KW-1185">Reference proteome</keyword>
<feature type="compositionally biased region" description="Basic and acidic residues" evidence="2">
    <location>
        <begin position="301"/>
        <end position="311"/>
    </location>
</feature>
<comment type="caution">
    <text evidence="3">The sequence shown here is derived from an EMBL/GenBank/DDBJ whole genome shotgun (WGS) entry which is preliminary data.</text>
</comment>
<reference evidence="3 4" key="1">
    <citation type="submission" date="2024-04" db="EMBL/GenBank/DDBJ databases">
        <title>Tritrichomonas musculus Genome.</title>
        <authorList>
            <person name="Alves-Ferreira E."/>
            <person name="Grigg M."/>
            <person name="Lorenzi H."/>
            <person name="Galac M."/>
        </authorList>
    </citation>
    <scope>NUCLEOTIDE SEQUENCE [LARGE SCALE GENOMIC DNA]</scope>
    <source>
        <strain evidence="3 4">EAF2021</strain>
    </source>
</reference>
<feature type="region of interest" description="Disordered" evidence="2">
    <location>
        <begin position="1"/>
        <end position="49"/>
    </location>
</feature>
<evidence type="ECO:0000313" key="3">
    <source>
        <dbReference type="EMBL" id="KAK8894776.1"/>
    </source>
</evidence>
<dbReference type="Proteomes" id="UP001470230">
    <property type="component" value="Unassembled WGS sequence"/>
</dbReference>
<gene>
    <name evidence="3" type="ORF">M9Y10_023213</name>
</gene>
<name>A0ABR2KUS5_9EUKA</name>
<feature type="compositionally biased region" description="Polar residues" evidence="2">
    <location>
        <begin position="501"/>
        <end position="524"/>
    </location>
</feature>
<dbReference type="EMBL" id="JAPFFF010000003">
    <property type="protein sequence ID" value="KAK8894776.1"/>
    <property type="molecule type" value="Genomic_DNA"/>
</dbReference>
<organism evidence="3 4">
    <name type="scientific">Tritrichomonas musculus</name>
    <dbReference type="NCBI Taxonomy" id="1915356"/>
    <lineage>
        <taxon>Eukaryota</taxon>
        <taxon>Metamonada</taxon>
        <taxon>Parabasalia</taxon>
        <taxon>Tritrichomonadida</taxon>
        <taxon>Tritrichomonadidae</taxon>
        <taxon>Tritrichomonas</taxon>
    </lineage>
</organism>